<name>A0A1C7LPD0_GRIFR</name>
<evidence type="ECO:0000313" key="2">
    <source>
        <dbReference type="Proteomes" id="UP000092993"/>
    </source>
</evidence>
<evidence type="ECO:0000313" key="1">
    <source>
        <dbReference type="EMBL" id="OBZ66593.1"/>
    </source>
</evidence>
<sequence>MTVLSDLAILTAGITRITVDALERMKPELSTRPVHDHVLRVAQHIFRGSPKLERTCVPFPNRAPSQILFWPYVFSYGRRARLHQYLHLGFNRIAFGRMFSPMCLSYVSGPPQAVQLSFIPSWIEIVYIKTDSDAFWDYQAVPTPDVQPVCAIFCTTPTLLRRITLIISSKAPDRVEEACSGLTLSYPSIIFVLFPKETPPHRSKSRVYMPSRNRLCAGPRLKNTHEALSLPESNWPSKRSGREHYLAFFPRGVFPGALRCLAIFAVAFNQKRVEASPASYL</sequence>
<reference evidence="1 2" key="1">
    <citation type="submission" date="2016-03" db="EMBL/GenBank/DDBJ databases">
        <title>Whole genome sequencing of Grifola frondosa 9006-11.</title>
        <authorList>
            <person name="Min B."/>
            <person name="Park H."/>
            <person name="Kim J.-G."/>
            <person name="Cho H."/>
            <person name="Oh Y.-L."/>
            <person name="Kong W.-S."/>
            <person name="Choi I.-G."/>
        </authorList>
    </citation>
    <scope>NUCLEOTIDE SEQUENCE [LARGE SCALE GENOMIC DNA]</scope>
    <source>
        <strain evidence="1 2">9006-11</strain>
    </source>
</reference>
<dbReference type="EMBL" id="LUGG01000029">
    <property type="protein sequence ID" value="OBZ66593.1"/>
    <property type="molecule type" value="Genomic_DNA"/>
</dbReference>
<comment type="caution">
    <text evidence="1">The sequence shown here is derived from an EMBL/GenBank/DDBJ whole genome shotgun (WGS) entry which is preliminary data.</text>
</comment>
<dbReference type="Proteomes" id="UP000092993">
    <property type="component" value="Unassembled WGS sequence"/>
</dbReference>
<accession>A0A1C7LPD0</accession>
<protein>
    <submittedName>
        <fullName evidence="1">Uncharacterized protein</fullName>
    </submittedName>
</protein>
<organism evidence="1 2">
    <name type="scientific">Grifola frondosa</name>
    <name type="common">Maitake</name>
    <name type="synonym">Polyporus frondosus</name>
    <dbReference type="NCBI Taxonomy" id="5627"/>
    <lineage>
        <taxon>Eukaryota</taxon>
        <taxon>Fungi</taxon>
        <taxon>Dikarya</taxon>
        <taxon>Basidiomycota</taxon>
        <taxon>Agaricomycotina</taxon>
        <taxon>Agaricomycetes</taxon>
        <taxon>Polyporales</taxon>
        <taxon>Grifolaceae</taxon>
        <taxon>Grifola</taxon>
    </lineage>
</organism>
<dbReference type="AlphaFoldDB" id="A0A1C7LPD0"/>
<keyword evidence="2" id="KW-1185">Reference proteome</keyword>
<gene>
    <name evidence="1" type="ORF">A0H81_13486</name>
</gene>
<proteinExistence type="predicted"/>